<name>A0A383V323_BLUHO</name>
<dbReference type="InterPro" id="IPR020904">
    <property type="entry name" value="Sc_DH/Rdtase_CS"/>
</dbReference>
<dbReference type="PANTHER" id="PTHR43008:SF7">
    <property type="entry name" value="SHORT CHAIN DEHYDROGENASE_REDUCTASE (AFU_ORTHOLOGUE AFUA_2G00830)"/>
    <property type="match status" value="1"/>
</dbReference>
<proteinExistence type="inferred from homology"/>
<dbReference type="CDD" id="cd05233">
    <property type="entry name" value="SDR_c"/>
    <property type="match status" value="1"/>
</dbReference>
<evidence type="ECO:0000256" key="1">
    <source>
        <dbReference type="ARBA" id="ARBA00006484"/>
    </source>
</evidence>
<dbReference type="PANTHER" id="PTHR43008">
    <property type="entry name" value="BENZIL REDUCTASE"/>
    <property type="match status" value="1"/>
</dbReference>
<reference evidence="5 6" key="1">
    <citation type="submission" date="2017-11" db="EMBL/GenBank/DDBJ databases">
        <authorList>
            <person name="Kracher B."/>
        </authorList>
    </citation>
    <scope>NUCLEOTIDE SEQUENCE [LARGE SCALE GENOMIC DNA]</scope>
    <source>
        <strain evidence="5 6">RACE1</strain>
    </source>
</reference>
<keyword evidence="3" id="KW-0560">Oxidoreductase</keyword>
<organism evidence="5 6">
    <name type="scientific">Blumeria hordei</name>
    <name type="common">Barley powdery mildew</name>
    <name type="synonym">Blumeria graminis f. sp. hordei</name>
    <dbReference type="NCBI Taxonomy" id="2867405"/>
    <lineage>
        <taxon>Eukaryota</taxon>
        <taxon>Fungi</taxon>
        <taxon>Dikarya</taxon>
        <taxon>Ascomycota</taxon>
        <taxon>Pezizomycotina</taxon>
        <taxon>Leotiomycetes</taxon>
        <taxon>Erysiphales</taxon>
        <taxon>Erysiphaceae</taxon>
        <taxon>Blumeria</taxon>
    </lineage>
</organism>
<keyword evidence="2" id="KW-0521">NADP</keyword>
<evidence type="ECO:0000313" key="5">
    <source>
        <dbReference type="EMBL" id="SZF06389.1"/>
    </source>
</evidence>
<evidence type="ECO:0000256" key="2">
    <source>
        <dbReference type="ARBA" id="ARBA00022857"/>
    </source>
</evidence>
<dbReference type="Pfam" id="PF00106">
    <property type="entry name" value="adh_short"/>
    <property type="match status" value="1"/>
</dbReference>
<dbReference type="PROSITE" id="PS00061">
    <property type="entry name" value="ADH_SHORT"/>
    <property type="match status" value="1"/>
</dbReference>
<dbReference type="PRINTS" id="PR00081">
    <property type="entry name" value="GDHRDH"/>
</dbReference>
<protein>
    <recommendedName>
        <fullName evidence="7">Short chain dehydrogenase/reductase</fullName>
    </recommendedName>
</protein>
<dbReference type="GO" id="GO:0016616">
    <property type="term" value="F:oxidoreductase activity, acting on the CH-OH group of donors, NAD or NADP as acceptor"/>
    <property type="evidence" value="ECO:0007669"/>
    <property type="project" value="UniProtKB-ARBA"/>
</dbReference>
<dbReference type="VEuPathDB" id="FungiDB:BLGHR1_17193"/>
<comment type="similarity">
    <text evidence="1 4">Belongs to the short-chain dehydrogenases/reductases (SDR) family.</text>
</comment>
<dbReference type="Proteomes" id="UP000275772">
    <property type="component" value="Unassembled WGS sequence"/>
</dbReference>
<dbReference type="InterPro" id="IPR002347">
    <property type="entry name" value="SDR_fam"/>
</dbReference>
<gene>
    <name evidence="5" type="ORF">BLGHR1_17193</name>
</gene>
<accession>A0A383V323</accession>
<dbReference type="Gene3D" id="3.40.50.720">
    <property type="entry name" value="NAD(P)-binding Rossmann-like Domain"/>
    <property type="match status" value="1"/>
</dbReference>
<dbReference type="PRINTS" id="PR00080">
    <property type="entry name" value="SDRFAMILY"/>
</dbReference>
<evidence type="ECO:0000313" key="6">
    <source>
        <dbReference type="Proteomes" id="UP000275772"/>
    </source>
</evidence>
<sequence length="301" mass="32620">MASWNPVFEPGKTAVITGAASGIGLALARKCAGYGMNVIMVDIDAANLAAAKATITGPVETVTMDVGKIEDYQALQCKITAEYKGTISLLVLNAGIAQKSNWADSSYFENVLQVNLFGIIYGLNSLLPLVTRNSSAEAPAAIIMTGSKQGITNPPGNPAYNASKAAVKALAEHLAFDLSKLSPTTSVHLLVPGWTFTGMTGNAPRQDATASGREKPAGAWMPEQVVEYLEAKMREKKFYIICPDNDVNERLDQARISWAANDMVLGRPPLTRWREEWKNESEEWISHAQFPDPNVAHKTQR</sequence>
<evidence type="ECO:0008006" key="7">
    <source>
        <dbReference type="Google" id="ProtNLM"/>
    </source>
</evidence>
<dbReference type="AlphaFoldDB" id="A0A383V323"/>
<dbReference type="InterPro" id="IPR036291">
    <property type="entry name" value="NAD(P)-bd_dom_sf"/>
</dbReference>
<dbReference type="GO" id="GO:0050664">
    <property type="term" value="F:oxidoreductase activity, acting on NAD(P)H, oxygen as acceptor"/>
    <property type="evidence" value="ECO:0007669"/>
    <property type="project" value="TreeGrafter"/>
</dbReference>
<dbReference type="SUPFAM" id="SSF51735">
    <property type="entry name" value="NAD(P)-binding Rossmann-fold domains"/>
    <property type="match status" value="1"/>
</dbReference>
<evidence type="ECO:0000256" key="4">
    <source>
        <dbReference type="RuleBase" id="RU000363"/>
    </source>
</evidence>
<evidence type="ECO:0000256" key="3">
    <source>
        <dbReference type="ARBA" id="ARBA00023002"/>
    </source>
</evidence>
<dbReference type="EMBL" id="UNSH01000095">
    <property type="protein sequence ID" value="SZF06389.1"/>
    <property type="molecule type" value="Genomic_DNA"/>
</dbReference>